<evidence type="ECO:0000313" key="3">
    <source>
        <dbReference type="Proteomes" id="UP000823910"/>
    </source>
</evidence>
<proteinExistence type="predicted"/>
<organism evidence="2 3">
    <name type="scientific">Candidatus Enterocloster excrementipullorum</name>
    <dbReference type="NCBI Taxonomy" id="2838559"/>
    <lineage>
        <taxon>Bacteria</taxon>
        <taxon>Bacillati</taxon>
        <taxon>Bacillota</taxon>
        <taxon>Clostridia</taxon>
        <taxon>Lachnospirales</taxon>
        <taxon>Lachnospiraceae</taxon>
        <taxon>Enterocloster</taxon>
    </lineage>
</organism>
<dbReference type="InterPro" id="IPR052170">
    <property type="entry name" value="M29_Exopeptidase"/>
</dbReference>
<protein>
    <submittedName>
        <fullName evidence="2">Aminopeptidase</fullName>
        <ecNumber evidence="2">3.4.11.-</ecNumber>
    </submittedName>
</protein>
<dbReference type="GO" id="GO:0046872">
    <property type="term" value="F:metal ion binding"/>
    <property type="evidence" value="ECO:0007669"/>
    <property type="project" value="UniProtKB-KW"/>
</dbReference>
<dbReference type="GO" id="GO:0004177">
    <property type="term" value="F:aminopeptidase activity"/>
    <property type="evidence" value="ECO:0007669"/>
    <property type="project" value="UniProtKB-KW"/>
</dbReference>
<dbReference type="Proteomes" id="UP000823910">
    <property type="component" value="Unassembled WGS sequence"/>
</dbReference>
<accession>A0A9D2SIE0</accession>
<comment type="caution">
    <text evidence="2">The sequence shown here is derived from an EMBL/GenBank/DDBJ whole genome shotgun (WGS) entry which is preliminary data.</text>
</comment>
<keyword evidence="2" id="KW-0645">Protease</keyword>
<keyword evidence="1" id="KW-0479">Metal-binding</keyword>
<reference evidence="2" key="2">
    <citation type="submission" date="2021-04" db="EMBL/GenBank/DDBJ databases">
        <authorList>
            <person name="Gilroy R."/>
        </authorList>
    </citation>
    <scope>NUCLEOTIDE SEQUENCE</scope>
    <source>
        <strain evidence="2">CHK180-15479</strain>
    </source>
</reference>
<keyword evidence="2" id="KW-0031">Aminopeptidase</keyword>
<keyword evidence="2" id="KW-0378">Hydrolase</keyword>
<dbReference type="InterPro" id="IPR000787">
    <property type="entry name" value="Peptidase_M29"/>
</dbReference>
<dbReference type="EMBL" id="DWWT01000043">
    <property type="protein sequence ID" value="HJC06309.1"/>
    <property type="molecule type" value="Genomic_DNA"/>
</dbReference>
<evidence type="ECO:0000256" key="1">
    <source>
        <dbReference type="ARBA" id="ARBA00022723"/>
    </source>
</evidence>
<reference evidence="2" key="1">
    <citation type="journal article" date="2021" name="PeerJ">
        <title>Extensive microbial diversity within the chicken gut microbiome revealed by metagenomics and culture.</title>
        <authorList>
            <person name="Gilroy R."/>
            <person name="Ravi A."/>
            <person name="Getino M."/>
            <person name="Pursley I."/>
            <person name="Horton D.L."/>
            <person name="Alikhan N.F."/>
            <person name="Baker D."/>
            <person name="Gharbi K."/>
            <person name="Hall N."/>
            <person name="Watson M."/>
            <person name="Adriaenssens E.M."/>
            <person name="Foster-Nyarko E."/>
            <person name="Jarju S."/>
            <person name="Secka A."/>
            <person name="Antonio M."/>
            <person name="Oren A."/>
            <person name="Chaudhuri R.R."/>
            <person name="La Ragione R."/>
            <person name="Hildebrand F."/>
            <person name="Pallen M.J."/>
        </authorList>
    </citation>
    <scope>NUCLEOTIDE SEQUENCE</scope>
    <source>
        <strain evidence="2">CHK180-15479</strain>
    </source>
</reference>
<dbReference type="PANTHER" id="PTHR34448:SF1">
    <property type="entry name" value="BLL6088 PROTEIN"/>
    <property type="match status" value="1"/>
</dbReference>
<evidence type="ECO:0000313" key="2">
    <source>
        <dbReference type="EMBL" id="HJC06309.1"/>
    </source>
</evidence>
<gene>
    <name evidence="2" type="ORF">H9704_09170</name>
</gene>
<dbReference type="EC" id="3.4.11.-" evidence="2"/>
<dbReference type="PANTHER" id="PTHR34448">
    <property type="entry name" value="AMINOPEPTIDASE"/>
    <property type="match status" value="1"/>
</dbReference>
<dbReference type="AlphaFoldDB" id="A0A9D2SIE0"/>
<dbReference type="SUPFAM" id="SSF144052">
    <property type="entry name" value="Thermophilic metalloprotease-like"/>
    <property type="match status" value="1"/>
</dbReference>
<sequence>MDYRVLLQEENEAVRERYDLSMERIGAMGEEEMGQPYGSYFKRTAEFIRMMGGLVQARLSQGDKWGKRSLAELKEENRRFYADILPEHYGESYGNPDYAAETLGEGYGQLLSFLYTEIRGQIVYAFEMRLEYLTALNEVFLEVYSVFSQAWEEGRKAPAVQEIKDVLYWFVSDYADVTVPWRVREGVDPALSFAVDIVMKSDLTDLRYLYQYGEYVSESELTLAEFMNGLPQETIDRMADTYTEGYRKGFAVMGRDLGKKKTVVVEYPLGFERMIRRAVENFRAMGLAPVMYRAAVESVNRRAAGRRGYFGTSPNRQYDYDHRHDSALYMGNGFKERKLSVTRTAYESFKELASWCAGPAVVETFGEEGFLPVNKKTALAMNAHQEEVSLACAGEIRRIVNQYMPGDETSFTIIAFPRPEIGPDFAEIFRETIKINTLDYEKYQKIQQHMIDALDEAACVTITGREGNETSMRVMLHKLGDRARETNFENCVADVNIPLGEVFTSPVLAGTEGLLHVKEVYIGDYLFKDLRMRFADGRVTEYSCGNFLETAGGGKSGGAGDLDGAGDAAGGPSAAPAVSCKAQEEAFAQGRELVKQVILRGHTSLPLGEFAIGTNTAAYAMARRFGIGGRLPILIAEKTGPHFAVGDTCYSFAEDSPMYNPDGKEVIARDNEISLLRKEDASKAYFSCHTDITIPYSELGDIRAVDSSGRETEIVRQGRFVLAGTEELNEALDDESSDALQ</sequence>
<dbReference type="GO" id="GO:0006508">
    <property type="term" value="P:proteolysis"/>
    <property type="evidence" value="ECO:0007669"/>
    <property type="project" value="InterPro"/>
</dbReference>
<name>A0A9D2SIE0_9FIRM</name>
<dbReference type="Pfam" id="PF02073">
    <property type="entry name" value="Peptidase_M29"/>
    <property type="match status" value="1"/>
</dbReference>